<evidence type="ECO:0000313" key="1">
    <source>
        <dbReference type="EMBL" id="KAK9202074.1"/>
    </source>
</evidence>
<protein>
    <submittedName>
        <fullName evidence="1">Uncharacterized protein</fullName>
    </submittedName>
</protein>
<name>A0AAP0MB04_9ROSI</name>
<sequence length="49" mass="5605">MLVLVISFYQWMKVVTKIADAESNLDISSCLQFHECYLLASLKTNVHNS</sequence>
<proteinExistence type="predicted"/>
<keyword evidence="2" id="KW-1185">Reference proteome</keyword>
<organism evidence="1 2">
    <name type="scientific">Citrus x changshan-huyou</name>
    <dbReference type="NCBI Taxonomy" id="2935761"/>
    <lineage>
        <taxon>Eukaryota</taxon>
        <taxon>Viridiplantae</taxon>
        <taxon>Streptophyta</taxon>
        <taxon>Embryophyta</taxon>
        <taxon>Tracheophyta</taxon>
        <taxon>Spermatophyta</taxon>
        <taxon>Magnoliopsida</taxon>
        <taxon>eudicotyledons</taxon>
        <taxon>Gunneridae</taxon>
        <taxon>Pentapetalae</taxon>
        <taxon>rosids</taxon>
        <taxon>malvids</taxon>
        <taxon>Sapindales</taxon>
        <taxon>Rutaceae</taxon>
        <taxon>Aurantioideae</taxon>
        <taxon>Citrus</taxon>
    </lineage>
</organism>
<dbReference type="AlphaFoldDB" id="A0AAP0MB04"/>
<comment type="caution">
    <text evidence="1">The sequence shown here is derived from an EMBL/GenBank/DDBJ whole genome shotgun (WGS) entry which is preliminary data.</text>
</comment>
<accession>A0AAP0MB04</accession>
<dbReference type="EMBL" id="JBCGBO010000005">
    <property type="protein sequence ID" value="KAK9202074.1"/>
    <property type="molecule type" value="Genomic_DNA"/>
</dbReference>
<dbReference type="Proteomes" id="UP001428341">
    <property type="component" value="Unassembled WGS sequence"/>
</dbReference>
<reference evidence="1 2" key="1">
    <citation type="submission" date="2024-05" db="EMBL/GenBank/DDBJ databases">
        <title>Haplotype-resolved chromosome-level genome assembly of Huyou (Citrus changshanensis).</title>
        <authorList>
            <person name="Miao C."/>
            <person name="Chen W."/>
            <person name="Wu Y."/>
            <person name="Wang L."/>
            <person name="Zhao S."/>
            <person name="Grierson D."/>
            <person name="Xu C."/>
            <person name="Chen K."/>
        </authorList>
    </citation>
    <scope>NUCLEOTIDE SEQUENCE [LARGE SCALE GENOMIC DNA]</scope>
    <source>
        <strain evidence="1">01-14</strain>
        <tissue evidence="1">Leaf</tissue>
    </source>
</reference>
<gene>
    <name evidence="1" type="ORF">WN944_017283</name>
</gene>
<evidence type="ECO:0000313" key="2">
    <source>
        <dbReference type="Proteomes" id="UP001428341"/>
    </source>
</evidence>